<protein>
    <submittedName>
        <fullName evidence="1">Uncharacterized protein</fullName>
    </submittedName>
</protein>
<sequence>MAGMTKEDRATEKLFSGLLCSCKNAVQADIGKLSGELFRRVDTEGQSVEVAAEALGLGTREARTLLFMFRKRMATALVGSMSVAHPARGPRPN</sequence>
<dbReference type="AlphaFoldDB" id="A0A0F9CJN1"/>
<reference evidence="1" key="1">
    <citation type="journal article" date="2015" name="Nature">
        <title>Complex archaea that bridge the gap between prokaryotes and eukaryotes.</title>
        <authorList>
            <person name="Spang A."/>
            <person name="Saw J.H."/>
            <person name="Jorgensen S.L."/>
            <person name="Zaremba-Niedzwiedzka K."/>
            <person name="Martijn J."/>
            <person name="Lind A.E."/>
            <person name="van Eijk R."/>
            <person name="Schleper C."/>
            <person name="Guy L."/>
            <person name="Ettema T.J."/>
        </authorList>
    </citation>
    <scope>NUCLEOTIDE SEQUENCE</scope>
</reference>
<comment type="caution">
    <text evidence="1">The sequence shown here is derived from an EMBL/GenBank/DDBJ whole genome shotgun (WGS) entry which is preliminary data.</text>
</comment>
<gene>
    <name evidence="1" type="ORF">LCGC14_2316730</name>
</gene>
<evidence type="ECO:0000313" key="1">
    <source>
        <dbReference type="EMBL" id="KKL49314.1"/>
    </source>
</evidence>
<accession>A0A0F9CJN1</accession>
<dbReference type="EMBL" id="LAZR01033000">
    <property type="protein sequence ID" value="KKL49314.1"/>
    <property type="molecule type" value="Genomic_DNA"/>
</dbReference>
<name>A0A0F9CJN1_9ZZZZ</name>
<organism evidence="1">
    <name type="scientific">marine sediment metagenome</name>
    <dbReference type="NCBI Taxonomy" id="412755"/>
    <lineage>
        <taxon>unclassified sequences</taxon>
        <taxon>metagenomes</taxon>
        <taxon>ecological metagenomes</taxon>
    </lineage>
</organism>
<proteinExistence type="predicted"/>